<gene>
    <name evidence="7" type="ORF">GWI33_021364</name>
</gene>
<feature type="domain" description="PDZ" evidence="6">
    <location>
        <begin position="232"/>
        <end position="317"/>
    </location>
</feature>
<feature type="region of interest" description="Disordered" evidence="5">
    <location>
        <begin position="328"/>
        <end position="348"/>
    </location>
</feature>
<dbReference type="EMBL" id="JAACXV010014640">
    <property type="protein sequence ID" value="KAF7265171.1"/>
    <property type="molecule type" value="Genomic_DNA"/>
</dbReference>
<dbReference type="InterPro" id="IPR001478">
    <property type="entry name" value="PDZ"/>
</dbReference>
<dbReference type="SUPFAM" id="SSF50156">
    <property type="entry name" value="PDZ domain-like"/>
    <property type="match status" value="4"/>
</dbReference>
<dbReference type="InterPro" id="IPR036034">
    <property type="entry name" value="PDZ_sf"/>
</dbReference>
<dbReference type="Proteomes" id="UP000625711">
    <property type="component" value="Unassembled WGS sequence"/>
</dbReference>
<evidence type="ECO:0000313" key="8">
    <source>
        <dbReference type="Proteomes" id="UP000625711"/>
    </source>
</evidence>
<reference evidence="7" key="1">
    <citation type="submission" date="2020-08" db="EMBL/GenBank/DDBJ databases">
        <title>Genome sequencing and assembly of the red palm weevil Rhynchophorus ferrugineus.</title>
        <authorList>
            <person name="Dias G.B."/>
            <person name="Bergman C.M."/>
            <person name="Manee M."/>
        </authorList>
    </citation>
    <scope>NUCLEOTIDE SEQUENCE</scope>
    <source>
        <strain evidence="7">AA-2017</strain>
        <tissue evidence="7">Whole larva</tissue>
    </source>
</reference>
<dbReference type="CDD" id="cd06667">
    <property type="entry name" value="PDZ2_MUPP1-like"/>
    <property type="match status" value="1"/>
</dbReference>
<keyword evidence="3" id="KW-0677">Repeat</keyword>
<feature type="domain" description="PDZ" evidence="6">
    <location>
        <begin position="588"/>
        <end position="662"/>
    </location>
</feature>
<keyword evidence="4" id="KW-0472">Membrane</keyword>
<evidence type="ECO:0000259" key="6">
    <source>
        <dbReference type="PROSITE" id="PS50106"/>
    </source>
</evidence>
<dbReference type="SMART" id="SM00228">
    <property type="entry name" value="PDZ"/>
    <property type="match status" value="4"/>
</dbReference>
<proteinExistence type="predicted"/>
<dbReference type="InterPro" id="IPR051342">
    <property type="entry name" value="PDZ_scaffold"/>
</dbReference>
<evidence type="ECO:0000313" key="7">
    <source>
        <dbReference type="EMBL" id="KAF7265171.1"/>
    </source>
</evidence>
<dbReference type="PROSITE" id="PS50106">
    <property type="entry name" value="PDZ"/>
    <property type="match status" value="4"/>
</dbReference>
<evidence type="ECO:0000256" key="3">
    <source>
        <dbReference type="ARBA" id="ARBA00022737"/>
    </source>
</evidence>
<evidence type="ECO:0000256" key="5">
    <source>
        <dbReference type="SAM" id="MobiDB-lite"/>
    </source>
</evidence>
<dbReference type="Pfam" id="PF00595">
    <property type="entry name" value="PDZ"/>
    <property type="match status" value="4"/>
</dbReference>
<feature type="domain" description="PDZ" evidence="6">
    <location>
        <begin position="12"/>
        <end position="92"/>
    </location>
</feature>
<organism evidence="7 8">
    <name type="scientific">Rhynchophorus ferrugineus</name>
    <name type="common">Red palm weevil</name>
    <name type="synonym">Curculio ferrugineus</name>
    <dbReference type="NCBI Taxonomy" id="354439"/>
    <lineage>
        <taxon>Eukaryota</taxon>
        <taxon>Metazoa</taxon>
        <taxon>Ecdysozoa</taxon>
        <taxon>Arthropoda</taxon>
        <taxon>Hexapoda</taxon>
        <taxon>Insecta</taxon>
        <taxon>Pterygota</taxon>
        <taxon>Neoptera</taxon>
        <taxon>Endopterygota</taxon>
        <taxon>Coleoptera</taxon>
        <taxon>Polyphaga</taxon>
        <taxon>Cucujiformia</taxon>
        <taxon>Curculionidae</taxon>
        <taxon>Dryophthorinae</taxon>
        <taxon>Rhynchophorus</taxon>
    </lineage>
</organism>
<dbReference type="OrthoDB" id="6022242at2759"/>
<comment type="subcellular location">
    <subcellularLocation>
        <location evidence="1">Membrane</location>
    </subcellularLocation>
</comment>
<dbReference type="FunFam" id="2.30.42.10:FF:000070">
    <property type="entry name" value="Multiple PDZ domain protein"/>
    <property type="match status" value="1"/>
</dbReference>
<dbReference type="PANTHER" id="PTHR19964">
    <property type="entry name" value="MULTIPLE PDZ DOMAIN PROTEIN"/>
    <property type="match status" value="1"/>
</dbReference>
<evidence type="ECO:0000256" key="4">
    <source>
        <dbReference type="ARBA" id="ARBA00023136"/>
    </source>
</evidence>
<keyword evidence="2" id="KW-0597">Phosphoprotein</keyword>
<dbReference type="Gene3D" id="2.30.42.10">
    <property type="match status" value="4"/>
</dbReference>
<dbReference type="PANTHER" id="PTHR19964:SF20">
    <property type="entry name" value="PATJ HOMOLOG-LIKE PROTEIN"/>
    <property type="match status" value="1"/>
</dbReference>
<accession>A0A834M2H1</accession>
<keyword evidence="8" id="KW-1185">Reference proteome</keyword>
<feature type="domain" description="PDZ" evidence="6">
    <location>
        <begin position="416"/>
        <end position="506"/>
    </location>
</feature>
<evidence type="ECO:0000256" key="2">
    <source>
        <dbReference type="ARBA" id="ARBA00022553"/>
    </source>
</evidence>
<name>A0A834M2H1_RHYFE</name>
<sequence length="688" mass="75159">MVLSTEWSQVEVIDLFNDGSGLGFGIVGGRSTGVVIKSILPGGIADKDSRLQSGDHILQIGDISLRGFSADQVASVLRQAGPQVRMVVARSIEPTSINFQTYPCSAPIVPTKILTDPEELDRQLLQNGYSTFFTEKDLTPVDDKSISRNSEIIGPKSEPAIDVTSETIPIAIPKVKSVDISEVTNCNNNNNENIVPNCDTPSAGSQSPVSASQIIVTPVDLEYDIPETETFTVTLKKGEFGLGITIAGYVCEREDLNGIFVKNVTEGSEAFRCGLININDRIIEVDGHRLQDLTNPEAVRILKDTKESVVLTFERYLRGPKFEQLQEALASQQQRDHTSPPSPSLNTLSWIPIDNSELRGIEAEADSVNSVPSEIYDQNAENKEIFIEEDFEANPEDDLETVIKKKWEDILGDDANVVVANLTKLKGLGISLEGTVDVEKGIELRPKHYIRSILPEGPVGLNGKLSPGDELLEVNGQKLVGLSHVEVVKILRELPSTVRLVCLRKEFDNRVINTSQDIEAFEQRNILGGSLKNLLPQPEQRLIKALSETSLHTSSTVTVADEPGSLKKEKSRSMEMSAPAMWSDDVEYVDLCKKDRGLGFSILDYQDPIDPNSTIIVIRSLVPHGPAEADGRITPGDRLMSVNGAVIRNFTLDQAVQTLKSTLPGIVRLGISKPLPYSQHNGAVSGNT</sequence>
<comment type="caution">
    <text evidence="7">The sequence shown here is derived from an EMBL/GenBank/DDBJ whole genome shotgun (WGS) entry which is preliminary data.</text>
</comment>
<evidence type="ECO:0000256" key="1">
    <source>
        <dbReference type="ARBA" id="ARBA00004370"/>
    </source>
</evidence>
<dbReference type="CDD" id="cd06668">
    <property type="entry name" value="PDZ4_MUPP1-like"/>
    <property type="match status" value="1"/>
</dbReference>
<dbReference type="CDD" id="cd06669">
    <property type="entry name" value="PDZ5_MUPP1-like"/>
    <property type="match status" value="1"/>
</dbReference>
<dbReference type="GO" id="GO:0016020">
    <property type="term" value="C:membrane"/>
    <property type="evidence" value="ECO:0007669"/>
    <property type="project" value="UniProtKB-SubCell"/>
</dbReference>
<protein>
    <recommendedName>
        <fullName evidence="6">PDZ domain-containing protein</fullName>
    </recommendedName>
</protein>
<dbReference type="AlphaFoldDB" id="A0A834M2H1"/>